<dbReference type="EMBL" id="MCFA01000019">
    <property type="protein sequence ID" value="ORY16323.1"/>
    <property type="molecule type" value="Genomic_DNA"/>
</dbReference>
<protein>
    <submittedName>
        <fullName evidence="2">Uncharacterized protein</fullName>
    </submittedName>
</protein>
<reference evidence="2 3" key="1">
    <citation type="submission" date="2016-07" db="EMBL/GenBank/DDBJ databases">
        <title>Pervasive Adenine N6-methylation of Active Genes in Fungi.</title>
        <authorList>
            <consortium name="DOE Joint Genome Institute"/>
            <person name="Mondo S.J."/>
            <person name="Dannebaum R.O."/>
            <person name="Kuo R.C."/>
            <person name="Labutti K."/>
            <person name="Haridas S."/>
            <person name="Kuo A."/>
            <person name="Salamov A."/>
            <person name="Ahrendt S.R."/>
            <person name="Lipzen A."/>
            <person name="Sullivan W."/>
            <person name="Andreopoulos W.B."/>
            <person name="Clum A."/>
            <person name="Lindquist E."/>
            <person name="Daum C."/>
            <person name="Ramamoorthy G.K."/>
            <person name="Gryganskyi A."/>
            <person name="Culley D."/>
            <person name="Magnuson J.K."/>
            <person name="James T.Y."/>
            <person name="O'Malley M.A."/>
            <person name="Stajich J.E."/>
            <person name="Spatafora J.W."/>
            <person name="Visel A."/>
            <person name="Grigoriev I.V."/>
        </authorList>
    </citation>
    <scope>NUCLEOTIDE SEQUENCE [LARGE SCALE GENOMIC DNA]</scope>
    <source>
        <strain evidence="2 3">CBS 115471</strain>
    </source>
</reference>
<accession>A0A1Y2A1B6</accession>
<evidence type="ECO:0000256" key="1">
    <source>
        <dbReference type="SAM" id="MobiDB-lite"/>
    </source>
</evidence>
<evidence type="ECO:0000313" key="2">
    <source>
        <dbReference type="EMBL" id="ORY16323.1"/>
    </source>
</evidence>
<dbReference type="STRING" id="1231657.A0A1Y2A1B6"/>
<gene>
    <name evidence="2" type="ORF">BCR34DRAFT_476625</name>
</gene>
<feature type="region of interest" description="Disordered" evidence="1">
    <location>
        <begin position="62"/>
        <end position="81"/>
    </location>
</feature>
<sequence>MVHYNNPTRSAVVVLKALGKPNHEITGVTGVEKRTINSIYARAIERGFDPSLRPLKLEEKHLEDAHRSGQPSKQSKVAQKVVNTPRRIQYLSCYSVTSLKEGRLQENQANEEAWVNEADEGGSI</sequence>
<name>A0A1Y2A1B6_9PLEO</name>
<organism evidence="2 3">
    <name type="scientific">Clohesyomyces aquaticus</name>
    <dbReference type="NCBI Taxonomy" id="1231657"/>
    <lineage>
        <taxon>Eukaryota</taxon>
        <taxon>Fungi</taxon>
        <taxon>Dikarya</taxon>
        <taxon>Ascomycota</taxon>
        <taxon>Pezizomycotina</taxon>
        <taxon>Dothideomycetes</taxon>
        <taxon>Pleosporomycetidae</taxon>
        <taxon>Pleosporales</taxon>
        <taxon>Lindgomycetaceae</taxon>
        <taxon>Clohesyomyces</taxon>
    </lineage>
</organism>
<evidence type="ECO:0000313" key="3">
    <source>
        <dbReference type="Proteomes" id="UP000193144"/>
    </source>
</evidence>
<dbReference type="Proteomes" id="UP000193144">
    <property type="component" value="Unassembled WGS sequence"/>
</dbReference>
<dbReference type="AlphaFoldDB" id="A0A1Y2A1B6"/>
<keyword evidence="3" id="KW-1185">Reference proteome</keyword>
<proteinExistence type="predicted"/>
<dbReference type="OrthoDB" id="4156902at2759"/>
<comment type="caution">
    <text evidence="2">The sequence shown here is derived from an EMBL/GenBank/DDBJ whole genome shotgun (WGS) entry which is preliminary data.</text>
</comment>